<keyword evidence="6" id="KW-0472">Membrane</keyword>
<dbReference type="SUPFAM" id="SSF53756">
    <property type="entry name" value="UDP-Glycosyltransferase/glycogen phosphorylase"/>
    <property type="match status" value="1"/>
</dbReference>
<dbReference type="GO" id="GO:0016757">
    <property type="term" value="F:glycosyltransferase activity"/>
    <property type="evidence" value="ECO:0007669"/>
    <property type="project" value="UniProtKB-KW"/>
</dbReference>
<evidence type="ECO:0000256" key="3">
    <source>
        <dbReference type="ARBA" id="ARBA00022676"/>
    </source>
</evidence>
<dbReference type="FunFam" id="3.40.50.2000:FF:000176">
    <property type="entry name" value="UDP glucuronosyltransferase 1 family, polypeptide A7"/>
    <property type="match status" value="1"/>
</dbReference>
<dbReference type="InterPro" id="IPR002213">
    <property type="entry name" value="UDP_glucos_trans"/>
</dbReference>
<dbReference type="GO" id="GO:0016020">
    <property type="term" value="C:membrane"/>
    <property type="evidence" value="ECO:0007669"/>
    <property type="project" value="UniProtKB-SubCell"/>
</dbReference>
<keyword evidence="5" id="KW-0812">Transmembrane</keyword>
<comment type="caution">
    <text evidence="8">The sequence shown here is derived from an EMBL/GenBank/DDBJ whole genome shotgun (WGS) entry which is preliminary data.</text>
</comment>
<keyword evidence="3" id="KW-0328">Glycosyltransferase</keyword>
<evidence type="ECO:0000256" key="5">
    <source>
        <dbReference type="ARBA" id="ARBA00022692"/>
    </source>
</evidence>
<gene>
    <name evidence="8" type="ORF">ACEWY4_016643</name>
</gene>
<evidence type="ECO:0000256" key="7">
    <source>
        <dbReference type="SAM" id="SignalP"/>
    </source>
</evidence>
<keyword evidence="6" id="KW-1133">Transmembrane helix</keyword>
<dbReference type="PANTHER" id="PTHR48043">
    <property type="entry name" value="EG:EG0003.4 PROTEIN-RELATED"/>
    <property type="match status" value="1"/>
</dbReference>
<feature type="chain" id="PRO_5044753269" evidence="7">
    <location>
        <begin position="27"/>
        <end position="346"/>
    </location>
</feature>
<dbReference type="InterPro" id="IPR050271">
    <property type="entry name" value="UDP-glycosyltransferase"/>
</dbReference>
<dbReference type="AlphaFoldDB" id="A0ABD1JKY1"/>
<accession>A0ABD1JKY1</accession>
<protein>
    <submittedName>
        <fullName evidence="8">Uncharacterized protein</fullName>
    </submittedName>
</protein>
<evidence type="ECO:0000256" key="1">
    <source>
        <dbReference type="ARBA" id="ARBA00004167"/>
    </source>
</evidence>
<dbReference type="EMBL" id="JBHFQA010000014">
    <property type="protein sequence ID" value="KAL2087815.1"/>
    <property type="molecule type" value="Genomic_DNA"/>
</dbReference>
<dbReference type="Proteomes" id="UP001591681">
    <property type="component" value="Unassembled WGS sequence"/>
</dbReference>
<dbReference type="Gene3D" id="3.40.50.2000">
    <property type="entry name" value="Glycogen Phosphorylase B"/>
    <property type="match status" value="1"/>
</dbReference>
<evidence type="ECO:0000256" key="2">
    <source>
        <dbReference type="ARBA" id="ARBA00009995"/>
    </source>
</evidence>
<evidence type="ECO:0000313" key="9">
    <source>
        <dbReference type="Proteomes" id="UP001591681"/>
    </source>
</evidence>
<reference evidence="8 9" key="1">
    <citation type="submission" date="2024-09" db="EMBL/GenBank/DDBJ databases">
        <title>A chromosome-level genome assembly of Gray's grenadier anchovy, Coilia grayii.</title>
        <authorList>
            <person name="Fu Z."/>
        </authorList>
    </citation>
    <scope>NUCLEOTIDE SEQUENCE [LARGE SCALE GENOMIC DNA]</scope>
    <source>
        <strain evidence="8">G4</strain>
        <tissue evidence="8">Muscle</tissue>
    </source>
</reference>
<evidence type="ECO:0000313" key="8">
    <source>
        <dbReference type="EMBL" id="KAL2087815.1"/>
    </source>
</evidence>
<name>A0ABD1JKY1_9TELE</name>
<dbReference type="PANTHER" id="PTHR48043:SF161">
    <property type="entry name" value="UDP GLUCURONOSYLTRANSFERASE FAMILY 1 MEMBER A1"/>
    <property type="match status" value="1"/>
</dbReference>
<dbReference type="Pfam" id="PF00201">
    <property type="entry name" value="UDPGT"/>
    <property type="match status" value="1"/>
</dbReference>
<comment type="similarity">
    <text evidence="2">Belongs to the UDP-glycosyltransferase family.</text>
</comment>
<proteinExistence type="inferred from homology"/>
<organism evidence="8 9">
    <name type="scientific">Coilia grayii</name>
    <name type="common">Gray's grenadier anchovy</name>
    <dbReference type="NCBI Taxonomy" id="363190"/>
    <lineage>
        <taxon>Eukaryota</taxon>
        <taxon>Metazoa</taxon>
        <taxon>Chordata</taxon>
        <taxon>Craniata</taxon>
        <taxon>Vertebrata</taxon>
        <taxon>Euteleostomi</taxon>
        <taxon>Actinopterygii</taxon>
        <taxon>Neopterygii</taxon>
        <taxon>Teleostei</taxon>
        <taxon>Clupei</taxon>
        <taxon>Clupeiformes</taxon>
        <taxon>Clupeoidei</taxon>
        <taxon>Engraulidae</taxon>
        <taxon>Coilinae</taxon>
        <taxon>Coilia</taxon>
    </lineage>
</organism>
<evidence type="ECO:0000256" key="6">
    <source>
        <dbReference type="ARBA" id="ARBA00022989"/>
    </source>
</evidence>
<comment type="subcellular location">
    <subcellularLocation>
        <location evidence="1">Membrane</location>
        <topology evidence="1">Single-pass membrane protein</topology>
    </subcellularLocation>
</comment>
<keyword evidence="9" id="KW-1185">Reference proteome</keyword>
<evidence type="ECO:0000256" key="4">
    <source>
        <dbReference type="ARBA" id="ARBA00022679"/>
    </source>
</evidence>
<feature type="signal peptide" evidence="7">
    <location>
        <begin position="1"/>
        <end position="26"/>
    </location>
</feature>
<sequence>MLRSSWLCGLWPLLFVCAGAPGPAPGGKVLVMPVDGSHWLSMKLLVRELAARGHEILVLVPETSILLQGSDKEPYETQSFSVPYTATQLAESTKWLKENVFYPRPPLAEISTNLGFLLNFTGTQVKGCEALLYNAELMEGLRSRGFQLLLTDPFLPCGSIIADALALPAVYFLRGMPCGLDTLALQCPSPPSYVPRFRSGSTDRMGFLERVNNFVMSGVELQLCRVMYASFDELAARFLGRQVTYRELLGQGAIWLLRYDFTFEYPRPIMPNMVFIGGINCVKGSGLSAELEEFVEGSGEHGIVVFTLGSMVASMPKEKADIFFSAFSRIPQRVRKNIGLITQEES</sequence>
<keyword evidence="7" id="KW-0732">Signal</keyword>
<keyword evidence="4" id="KW-0808">Transferase</keyword>